<evidence type="ECO:0000313" key="3">
    <source>
        <dbReference type="Proteomes" id="UP000634136"/>
    </source>
</evidence>
<proteinExistence type="predicted"/>
<evidence type="ECO:0000256" key="1">
    <source>
        <dbReference type="SAM" id="MobiDB-lite"/>
    </source>
</evidence>
<name>A0A834TBJ7_9FABA</name>
<dbReference type="Proteomes" id="UP000634136">
    <property type="component" value="Unassembled WGS sequence"/>
</dbReference>
<organism evidence="2 3">
    <name type="scientific">Senna tora</name>
    <dbReference type="NCBI Taxonomy" id="362788"/>
    <lineage>
        <taxon>Eukaryota</taxon>
        <taxon>Viridiplantae</taxon>
        <taxon>Streptophyta</taxon>
        <taxon>Embryophyta</taxon>
        <taxon>Tracheophyta</taxon>
        <taxon>Spermatophyta</taxon>
        <taxon>Magnoliopsida</taxon>
        <taxon>eudicotyledons</taxon>
        <taxon>Gunneridae</taxon>
        <taxon>Pentapetalae</taxon>
        <taxon>rosids</taxon>
        <taxon>fabids</taxon>
        <taxon>Fabales</taxon>
        <taxon>Fabaceae</taxon>
        <taxon>Caesalpinioideae</taxon>
        <taxon>Cassia clade</taxon>
        <taxon>Senna</taxon>
    </lineage>
</organism>
<comment type="caution">
    <text evidence="2">The sequence shown here is derived from an EMBL/GenBank/DDBJ whole genome shotgun (WGS) entry which is preliminary data.</text>
</comment>
<reference evidence="2" key="1">
    <citation type="submission" date="2020-09" db="EMBL/GenBank/DDBJ databases">
        <title>Genome-Enabled Discovery of Anthraquinone Biosynthesis in Senna tora.</title>
        <authorList>
            <person name="Kang S.-H."/>
            <person name="Pandey R.P."/>
            <person name="Lee C.-M."/>
            <person name="Sim J.-S."/>
            <person name="Jeong J.-T."/>
            <person name="Choi B.-S."/>
            <person name="Jung M."/>
            <person name="Ginzburg D."/>
            <person name="Zhao K."/>
            <person name="Won S.Y."/>
            <person name="Oh T.-J."/>
            <person name="Yu Y."/>
            <person name="Kim N.-H."/>
            <person name="Lee O.R."/>
            <person name="Lee T.-H."/>
            <person name="Bashyal P."/>
            <person name="Kim T.-S."/>
            <person name="Lee W.-H."/>
            <person name="Kawkins C."/>
            <person name="Kim C.-K."/>
            <person name="Kim J.S."/>
            <person name="Ahn B.O."/>
            <person name="Rhee S.Y."/>
            <person name="Sohng J.K."/>
        </authorList>
    </citation>
    <scope>NUCLEOTIDE SEQUENCE</scope>
    <source>
        <tissue evidence="2">Leaf</tissue>
    </source>
</reference>
<evidence type="ECO:0000313" key="2">
    <source>
        <dbReference type="EMBL" id="KAF7818041.1"/>
    </source>
</evidence>
<accession>A0A834TBJ7</accession>
<feature type="region of interest" description="Disordered" evidence="1">
    <location>
        <begin position="1"/>
        <end position="21"/>
    </location>
</feature>
<gene>
    <name evidence="2" type="ORF">G2W53_023496</name>
</gene>
<sequence length="99" mass="11553">MAHGDDIDIKRRSREKEQKDVMGKAELQLGSMSLKEKMMYLEPIKVLVWPNRKNINFLAWVRPCLVQNPDEMQIHGLIIINAHSHHTPQLTQLHKPKAH</sequence>
<dbReference type="EMBL" id="JAAIUW010000008">
    <property type="protein sequence ID" value="KAF7818041.1"/>
    <property type="molecule type" value="Genomic_DNA"/>
</dbReference>
<protein>
    <submittedName>
        <fullName evidence="2">Uncharacterized protein</fullName>
    </submittedName>
</protein>
<dbReference type="AlphaFoldDB" id="A0A834TBJ7"/>
<keyword evidence="3" id="KW-1185">Reference proteome</keyword>